<dbReference type="EMBL" id="CP001681">
    <property type="protein sequence ID" value="ACU03948.1"/>
    <property type="molecule type" value="Genomic_DNA"/>
</dbReference>
<dbReference type="eggNOG" id="COG4804">
    <property type="taxonomic scope" value="Bacteria"/>
</dbReference>
<dbReference type="InterPro" id="IPR053148">
    <property type="entry name" value="PD-DEXK-like_domain"/>
</dbReference>
<sequence>MYWHIGQRIFLEEQEGKDRADYGKFLIKTLSEQLQPEFGRGYSKRQLERYRQFYRPFPIASAVRTQLILL</sequence>
<dbReference type="STRING" id="485917.Phep_1738"/>
<organism evidence="2 3">
    <name type="scientific">Pedobacter heparinus (strain ATCC 13125 / DSM 2366 / CIP 104194 / JCM 7457 / NBRC 12017 / NCIMB 9290 / NRRL B-14731 / HIM 762-3)</name>
    <dbReference type="NCBI Taxonomy" id="485917"/>
    <lineage>
        <taxon>Bacteria</taxon>
        <taxon>Pseudomonadati</taxon>
        <taxon>Bacteroidota</taxon>
        <taxon>Sphingobacteriia</taxon>
        <taxon>Sphingobacteriales</taxon>
        <taxon>Sphingobacteriaceae</taxon>
        <taxon>Pedobacter</taxon>
    </lineage>
</organism>
<evidence type="ECO:0000259" key="1">
    <source>
        <dbReference type="Pfam" id="PF17761"/>
    </source>
</evidence>
<keyword evidence="3" id="KW-1185">Reference proteome</keyword>
<dbReference type="PANTHER" id="PTHR30547">
    <property type="entry name" value="UNCHARACTERIZED PROTEIN YHCG-RELATED"/>
    <property type="match status" value="1"/>
</dbReference>
<reference evidence="2 3" key="1">
    <citation type="journal article" date="2009" name="Stand. Genomic Sci.">
        <title>Complete genome sequence of Pedobacter heparinus type strain (HIM 762-3).</title>
        <authorList>
            <person name="Han C."/>
            <person name="Spring S."/>
            <person name="Lapidus A."/>
            <person name="Del Rio T.G."/>
            <person name="Tice H."/>
            <person name="Copeland A."/>
            <person name="Cheng J.F."/>
            <person name="Lucas S."/>
            <person name="Chen F."/>
            <person name="Nolan M."/>
            <person name="Bruce D."/>
            <person name="Goodwin L."/>
            <person name="Pitluck S."/>
            <person name="Ivanova N."/>
            <person name="Mavromatis K."/>
            <person name="Mikhailova N."/>
            <person name="Pati A."/>
            <person name="Chen A."/>
            <person name="Palaniappan K."/>
            <person name="Land M."/>
            <person name="Hauser L."/>
            <person name="Chang Y.J."/>
            <person name="Jeffries C.C."/>
            <person name="Saunders E."/>
            <person name="Chertkov O."/>
            <person name="Brettin T."/>
            <person name="Goker M."/>
            <person name="Rohde M."/>
            <person name="Bristow J."/>
            <person name="Eisen J.A."/>
            <person name="Markowitz V."/>
            <person name="Hugenholtz P."/>
            <person name="Kyrpides N.C."/>
            <person name="Klenk H.P."/>
            <person name="Detter J.C."/>
        </authorList>
    </citation>
    <scope>NUCLEOTIDE SEQUENCE [LARGE SCALE GENOMIC DNA]</scope>
    <source>
        <strain evidence="3">ATCC 13125 / DSM 2366 / CIP 104194 / JCM 7457 / NBRC 12017 / NCIMB 9290 / NRRL B-14731 / HIM 762-3</strain>
    </source>
</reference>
<protein>
    <recommendedName>
        <fullName evidence="1">YhcG N-terminal domain-containing protein</fullName>
    </recommendedName>
</protein>
<dbReference type="Proteomes" id="UP000000852">
    <property type="component" value="Chromosome"/>
</dbReference>
<evidence type="ECO:0000313" key="3">
    <source>
        <dbReference type="Proteomes" id="UP000000852"/>
    </source>
</evidence>
<name>C6XV82_PEDHD</name>
<evidence type="ECO:0000313" key="2">
    <source>
        <dbReference type="EMBL" id="ACU03948.1"/>
    </source>
</evidence>
<dbReference type="HOGENOM" id="CLU_2754293_0_0_10"/>
<dbReference type="OrthoDB" id="9801263at2"/>
<dbReference type="PANTHER" id="PTHR30547:SF5">
    <property type="entry name" value="NUCLEASE YHCG-RELATED"/>
    <property type="match status" value="1"/>
</dbReference>
<dbReference type="AlphaFoldDB" id="C6XV82"/>
<dbReference type="KEGG" id="phe:Phep_1738"/>
<dbReference type="InterPro" id="IPR041527">
    <property type="entry name" value="YhcG_N"/>
</dbReference>
<accession>C6XV82</accession>
<proteinExistence type="predicted"/>
<feature type="domain" description="YhcG N-terminal" evidence="1">
    <location>
        <begin position="1"/>
        <end position="66"/>
    </location>
</feature>
<gene>
    <name evidence="2" type="ordered locus">Phep_1738</name>
</gene>
<dbReference type="Pfam" id="PF17761">
    <property type="entry name" value="DUF1016_N"/>
    <property type="match status" value="1"/>
</dbReference>